<dbReference type="Gene3D" id="2.60.120.200">
    <property type="match status" value="1"/>
</dbReference>
<accession>A0A645A931</accession>
<comment type="caution">
    <text evidence="4">The sequence shown here is derived from an EMBL/GenBank/DDBJ whole genome shotgun (WGS) entry which is preliminary data.</text>
</comment>
<dbReference type="AlphaFoldDB" id="A0A645A931"/>
<dbReference type="SMART" id="SM00560">
    <property type="entry name" value="LamGL"/>
    <property type="match status" value="1"/>
</dbReference>
<dbReference type="SUPFAM" id="SSF49899">
    <property type="entry name" value="Concanavalin A-like lectins/glucanases"/>
    <property type="match status" value="1"/>
</dbReference>
<dbReference type="Gene3D" id="1.20.1270.90">
    <property type="entry name" value="AF1782-like"/>
    <property type="match status" value="1"/>
</dbReference>
<dbReference type="Pfam" id="PF13385">
    <property type="entry name" value="Laminin_G_3"/>
    <property type="match status" value="1"/>
</dbReference>
<sequence length="340" mass="37477">MLSTVMTSYDPKELEPADTTTLEALIDSCQTIADNATLDDYPQEAITAFNSVLTTAKAALDNKLITQTAVDNLIVQLRAARETFIASEYDVILPSALMMGLSFEEGTGAQLTAAGKGWTAVLKKGPAEIFGTATNFPSFVTGKVGKAMYFNNGSHLQISDYAASDLMGSQLSIAMWVKPDSTRENNYLASYNYWNSWKFQLQLQNKPFFTVHTNADGWVDADNQADFSAPNEVWTHLVVSLNLNTKILTFYVNGVNTMEWNATTKEGLTGTGIFQFNKTLPLLIASGFTYEEGMASMGDEGWWKTVQSFPHFAGVMDEVKIYNIALTDGQVAKLYNEEKE</sequence>
<evidence type="ECO:0000256" key="1">
    <source>
        <dbReference type="ARBA" id="ARBA00022729"/>
    </source>
</evidence>
<dbReference type="InterPro" id="IPR013320">
    <property type="entry name" value="ConA-like_dom_sf"/>
</dbReference>
<dbReference type="EMBL" id="VSSQ01012612">
    <property type="protein sequence ID" value="MPM49642.1"/>
    <property type="molecule type" value="Genomic_DNA"/>
</dbReference>
<evidence type="ECO:0000313" key="4">
    <source>
        <dbReference type="EMBL" id="MPM49642.1"/>
    </source>
</evidence>
<feature type="domain" description="LamG-like jellyroll fold" evidence="3">
    <location>
        <begin position="169"/>
        <end position="329"/>
    </location>
</feature>
<protein>
    <recommendedName>
        <fullName evidence="3">LamG-like jellyroll fold domain-containing protein</fullName>
    </recommendedName>
</protein>
<evidence type="ECO:0000259" key="3">
    <source>
        <dbReference type="SMART" id="SM00560"/>
    </source>
</evidence>
<name>A0A645A931_9ZZZZ</name>
<reference evidence="4" key="1">
    <citation type="submission" date="2019-08" db="EMBL/GenBank/DDBJ databases">
        <authorList>
            <person name="Kucharzyk K."/>
            <person name="Murdoch R.W."/>
            <person name="Higgins S."/>
            <person name="Loffler F."/>
        </authorList>
    </citation>
    <scope>NUCLEOTIDE SEQUENCE</scope>
</reference>
<evidence type="ECO:0000256" key="2">
    <source>
        <dbReference type="ARBA" id="ARBA00023157"/>
    </source>
</evidence>
<keyword evidence="1" id="KW-0732">Signal</keyword>
<dbReference type="InterPro" id="IPR006558">
    <property type="entry name" value="LamG-like"/>
</dbReference>
<organism evidence="4">
    <name type="scientific">bioreactor metagenome</name>
    <dbReference type="NCBI Taxonomy" id="1076179"/>
    <lineage>
        <taxon>unclassified sequences</taxon>
        <taxon>metagenomes</taxon>
        <taxon>ecological metagenomes</taxon>
    </lineage>
</organism>
<gene>
    <name evidence="4" type="ORF">SDC9_96372</name>
</gene>
<keyword evidence="2" id="KW-1015">Disulfide bond</keyword>
<proteinExistence type="predicted"/>